<keyword evidence="1" id="KW-0472">Membrane</keyword>
<keyword evidence="4" id="KW-1185">Reference proteome</keyword>
<dbReference type="InterPro" id="IPR050229">
    <property type="entry name" value="GlpE_sulfurtransferase"/>
</dbReference>
<evidence type="ECO:0000313" key="4">
    <source>
        <dbReference type="Proteomes" id="UP000568839"/>
    </source>
</evidence>
<gene>
    <name evidence="3" type="ORF">HNR44_001667</name>
</gene>
<dbReference type="PANTHER" id="PTHR43031:SF17">
    <property type="entry name" value="SULFURTRANSFERASE YTWF-RELATED"/>
    <property type="match status" value="1"/>
</dbReference>
<keyword evidence="3" id="KW-0808">Transferase</keyword>
<feature type="domain" description="Rhodanese" evidence="2">
    <location>
        <begin position="38"/>
        <end position="118"/>
    </location>
</feature>
<dbReference type="GO" id="GO:0016740">
    <property type="term" value="F:transferase activity"/>
    <property type="evidence" value="ECO:0007669"/>
    <property type="project" value="UniProtKB-KW"/>
</dbReference>
<dbReference type="PANTHER" id="PTHR43031">
    <property type="entry name" value="FAD-DEPENDENT OXIDOREDUCTASE"/>
    <property type="match status" value="1"/>
</dbReference>
<keyword evidence="1" id="KW-1133">Transmembrane helix</keyword>
<accession>A0A841PLQ9</accession>
<dbReference type="InterPro" id="IPR036873">
    <property type="entry name" value="Rhodanese-like_dom_sf"/>
</dbReference>
<organism evidence="3 4">
    <name type="scientific">Geomicrobium halophilum</name>
    <dbReference type="NCBI Taxonomy" id="549000"/>
    <lineage>
        <taxon>Bacteria</taxon>
        <taxon>Bacillati</taxon>
        <taxon>Bacillota</taxon>
        <taxon>Bacilli</taxon>
        <taxon>Bacillales</taxon>
        <taxon>Geomicrobium</taxon>
    </lineage>
</organism>
<dbReference type="RefSeq" id="WP_246407198.1">
    <property type="nucleotide sequence ID" value="NZ_JACHHJ010000002.1"/>
</dbReference>
<dbReference type="PROSITE" id="PS50206">
    <property type="entry name" value="RHODANESE_3"/>
    <property type="match status" value="1"/>
</dbReference>
<dbReference type="Proteomes" id="UP000568839">
    <property type="component" value="Unassembled WGS sequence"/>
</dbReference>
<keyword evidence="1" id="KW-0812">Transmembrane</keyword>
<evidence type="ECO:0000256" key="1">
    <source>
        <dbReference type="SAM" id="Phobius"/>
    </source>
</evidence>
<evidence type="ECO:0000259" key="2">
    <source>
        <dbReference type="PROSITE" id="PS50206"/>
    </source>
</evidence>
<dbReference type="SMART" id="SM00450">
    <property type="entry name" value="RHOD"/>
    <property type="match status" value="1"/>
</dbReference>
<sequence>MSAVFAILFVVIMIFFIMQMSPIGVKQMDTDELRTKLQNKEVQLLDVRTENEFASRSIRGAKNIPLHTLKKRITELNPSIETAVICQSGMRSLKASKLLQKHNFINVKNVRGGMNNWK</sequence>
<dbReference type="InterPro" id="IPR001763">
    <property type="entry name" value="Rhodanese-like_dom"/>
</dbReference>
<dbReference type="SUPFAM" id="SSF52821">
    <property type="entry name" value="Rhodanese/Cell cycle control phosphatase"/>
    <property type="match status" value="1"/>
</dbReference>
<evidence type="ECO:0000313" key="3">
    <source>
        <dbReference type="EMBL" id="MBB6449689.1"/>
    </source>
</evidence>
<proteinExistence type="predicted"/>
<reference evidence="3 4" key="1">
    <citation type="submission" date="2020-08" db="EMBL/GenBank/DDBJ databases">
        <title>Genomic Encyclopedia of Type Strains, Phase IV (KMG-IV): sequencing the most valuable type-strain genomes for metagenomic binning, comparative biology and taxonomic classification.</title>
        <authorList>
            <person name="Goeker M."/>
        </authorList>
    </citation>
    <scope>NUCLEOTIDE SEQUENCE [LARGE SCALE GENOMIC DNA]</scope>
    <source>
        <strain evidence="3 4">DSM 21769</strain>
    </source>
</reference>
<dbReference type="CDD" id="cd00158">
    <property type="entry name" value="RHOD"/>
    <property type="match status" value="1"/>
</dbReference>
<feature type="transmembrane region" description="Helical" evidence="1">
    <location>
        <begin position="6"/>
        <end position="25"/>
    </location>
</feature>
<dbReference type="AlphaFoldDB" id="A0A841PLQ9"/>
<comment type="caution">
    <text evidence="3">The sequence shown here is derived from an EMBL/GenBank/DDBJ whole genome shotgun (WGS) entry which is preliminary data.</text>
</comment>
<name>A0A841PLQ9_9BACL</name>
<dbReference type="EMBL" id="JACHHJ010000002">
    <property type="protein sequence ID" value="MBB6449689.1"/>
    <property type="molecule type" value="Genomic_DNA"/>
</dbReference>
<dbReference type="Pfam" id="PF00581">
    <property type="entry name" value="Rhodanese"/>
    <property type="match status" value="1"/>
</dbReference>
<dbReference type="Gene3D" id="3.40.250.10">
    <property type="entry name" value="Rhodanese-like domain"/>
    <property type="match status" value="1"/>
</dbReference>
<protein>
    <submittedName>
        <fullName evidence="3">Rhodanese-related sulfurtransferase</fullName>
    </submittedName>
</protein>